<name>A0ABV6NFX2_9BACI</name>
<dbReference type="SUPFAM" id="SSF140500">
    <property type="entry name" value="BAS1536-like"/>
    <property type="match status" value="1"/>
</dbReference>
<dbReference type="InterPro" id="IPR036638">
    <property type="entry name" value="HLH_DNA-bd_sf"/>
</dbReference>
<dbReference type="EMBL" id="JBHLTR010000016">
    <property type="protein sequence ID" value="MFC0559670.1"/>
    <property type="molecule type" value="Genomic_DNA"/>
</dbReference>
<organism evidence="1 2">
    <name type="scientific">Halalkalibacter alkalisediminis</name>
    <dbReference type="NCBI Taxonomy" id="935616"/>
    <lineage>
        <taxon>Bacteria</taxon>
        <taxon>Bacillati</taxon>
        <taxon>Bacillota</taxon>
        <taxon>Bacilli</taxon>
        <taxon>Bacillales</taxon>
        <taxon>Bacillaceae</taxon>
        <taxon>Halalkalibacter</taxon>
    </lineage>
</organism>
<keyword evidence="2" id="KW-1185">Reference proteome</keyword>
<comment type="caution">
    <text evidence="1">The sequence shown here is derived from an EMBL/GenBank/DDBJ whole genome shotgun (WGS) entry which is preliminary data.</text>
</comment>
<dbReference type="Proteomes" id="UP001589833">
    <property type="component" value="Unassembled WGS sequence"/>
</dbReference>
<dbReference type="InterPro" id="IPR018540">
    <property type="entry name" value="Spo0E-like"/>
</dbReference>
<dbReference type="RefSeq" id="WP_273845747.1">
    <property type="nucleotide sequence ID" value="NZ_JAQQWT010000014.1"/>
</dbReference>
<sequence length="66" mass="7667">MENKQFIITDLENKIESTRNLMILTAQQNGLNHTKTIILSQKLDDYLNEYQRLSSNSSPLLSHTPY</sequence>
<evidence type="ECO:0000313" key="1">
    <source>
        <dbReference type="EMBL" id="MFC0559670.1"/>
    </source>
</evidence>
<proteinExistence type="predicted"/>
<reference evidence="1 2" key="1">
    <citation type="submission" date="2024-09" db="EMBL/GenBank/DDBJ databases">
        <authorList>
            <person name="Sun Q."/>
            <person name="Mori K."/>
        </authorList>
    </citation>
    <scope>NUCLEOTIDE SEQUENCE [LARGE SCALE GENOMIC DNA]</scope>
    <source>
        <strain evidence="1 2">NCAIM B.02301</strain>
    </source>
</reference>
<gene>
    <name evidence="1" type="ORF">ACFFH4_11495</name>
</gene>
<dbReference type="InterPro" id="IPR037208">
    <property type="entry name" value="Spo0E-like_sf"/>
</dbReference>
<evidence type="ECO:0000313" key="2">
    <source>
        <dbReference type="Proteomes" id="UP001589833"/>
    </source>
</evidence>
<dbReference type="Pfam" id="PF09388">
    <property type="entry name" value="SpoOE-like"/>
    <property type="match status" value="1"/>
</dbReference>
<accession>A0ABV6NFX2</accession>
<protein>
    <submittedName>
        <fullName evidence="1">Aspartyl-phosphate phosphatase Spo0E family protein</fullName>
    </submittedName>
</protein>
<dbReference type="Gene3D" id="4.10.280.10">
    <property type="entry name" value="Helix-loop-helix DNA-binding domain"/>
    <property type="match status" value="1"/>
</dbReference>